<reference evidence="1" key="1">
    <citation type="submission" date="2014-12" db="EMBL/GenBank/DDBJ databases">
        <title>Insight into the proteome of Arion vulgaris.</title>
        <authorList>
            <person name="Aradska J."/>
            <person name="Bulat T."/>
            <person name="Smidak R."/>
            <person name="Sarate P."/>
            <person name="Gangsoo J."/>
            <person name="Sialana F."/>
            <person name="Bilban M."/>
            <person name="Lubec G."/>
        </authorList>
    </citation>
    <scope>NUCLEOTIDE SEQUENCE</scope>
    <source>
        <tissue evidence="1">Skin</tissue>
    </source>
</reference>
<dbReference type="EMBL" id="HACG01017245">
    <property type="protein sequence ID" value="CEK64110.1"/>
    <property type="molecule type" value="Transcribed_RNA"/>
</dbReference>
<feature type="non-terminal residue" evidence="1">
    <location>
        <position position="1"/>
    </location>
</feature>
<organism evidence="1">
    <name type="scientific">Arion vulgaris</name>
    <dbReference type="NCBI Taxonomy" id="1028688"/>
    <lineage>
        <taxon>Eukaryota</taxon>
        <taxon>Metazoa</taxon>
        <taxon>Spiralia</taxon>
        <taxon>Lophotrochozoa</taxon>
        <taxon>Mollusca</taxon>
        <taxon>Gastropoda</taxon>
        <taxon>Heterobranchia</taxon>
        <taxon>Euthyneura</taxon>
        <taxon>Panpulmonata</taxon>
        <taxon>Eupulmonata</taxon>
        <taxon>Stylommatophora</taxon>
        <taxon>Helicina</taxon>
        <taxon>Arionoidea</taxon>
        <taxon>Arionidae</taxon>
        <taxon>Arion</taxon>
    </lineage>
</organism>
<evidence type="ECO:0008006" key="2">
    <source>
        <dbReference type="Google" id="ProtNLM"/>
    </source>
</evidence>
<name>A0A0B6Z8S1_9EUPU</name>
<gene>
    <name evidence="1" type="primary">ORF50639</name>
</gene>
<sequence>NNLAYYLTQEVNHMMSTDDQVIYQLGKLPKPINNQRACTTCAHLLNCSIYQRKQSDIVYQENHVMKTLVPETLQHLAESDLNYFTH</sequence>
<accession>A0A0B6Z8S1</accession>
<dbReference type="AlphaFoldDB" id="A0A0B6Z8S1"/>
<protein>
    <recommendedName>
        <fullName evidence="2">DNA replication ATP-dependent helicase/nuclease</fullName>
    </recommendedName>
</protein>
<evidence type="ECO:0000313" key="1">
    <source>
        <dbReference type="EMBL" id="CEK64110.1"/>
    </source>
</evidence>
<feature type="non-terminal residue" evidence="1">
    <location>
        <position position="86"/>
    </location>
</feature>
<proteinExistence type="predicted"/>